<evidence type="ECO:0000313" key="1">
    <source>
        <dbReference type="EMBL" id="SFS32654.1"/>
    </source>
</evidence>
<accession>A0A1I6NXK6</accession>
<reference evidence="2" key="1">
    <citation type="submission" date="2016-10" db="EMBL/GenBank/DDBJ databases">
        <authorList>
            <person name="Varghese N."/>
            <person name="Submissions S."/>
        </authorList>
    </citation>
    <scope>NUCLEOTIDE SEQUENCE [LARGE SCALE GENOMIC DNA]</scope>
    <source>
        <strain evidence="2">DSM 45789</strain>
    </source>
</reference>
<dbReference type="SUPFAM" id="SSF101898">
    <property type="entry name" value="NHL repeat"/>
    <property type="match status" value="1"/>
</dbReference>
<proteinExistence type="predicted"/>
<name>A0A1I6NXK6_9BACL</name>
<evidence type="ECO:0000313" key="2">
    <source>
        <dbReference type="Proteomes" id="UP000198660"/>
    </source>
</evidence>
<keyword evidence="2" id="KW-1185">Reference proteome</keyword>
<dbReference type="PROSITE" id="PS51257">
    <property type="entry name" value="PROKAR_LIPOPROTEIN"/>
    <property type="match status" value="1"/>
</dbReference>
<protein>
    <submittedName>
        <fullName evidence="1">Uncharacterized protein</fullName>
    </submittedName>
</protein>
<dbReference type="EMBL" id="FPAA01000001">
    <property type="protein sequence ID" value="SFS32654.1"/>
    <property type="molecule type" value="Genomic_DNA"/>
</dbReference>
<organism evidence="1 2">
    <name type="scientific">Marininema halotolerans</name>
    <dbReference type="NCBI Taxonomy" id="1155944"/>
    <lineage>
        <taxon>Bacteria</taxon>
        <taxon>Bacillati</taxon>
        <taxon>Bacillota</taxon>
        <taxon>Bacilli</taxon>
        <taxon>Bacillales</taxon>
        <taxon>Thermoactinomycetaceae</taxon>
        <taxon>Marininema</taxon>
    </lineage>
</organism>
<sequence>MRKLIIVLLLSISMILSGCQSIFEKSYRWHKNDIIVSNGHEIFKLSSNFKKVTSIYKQRRSYFSSIMYNAGKGSIMITSLPDNQIIQLNKNGVFKYGTPPSSFADSSGRYIVMSNDEIYADSKGAIQGKWSIFDLKKKKSVYTERIYGDFRNIITYKNKAYITTYGDIYDKKSSNIYEVDLKKVHSRPIFKHFEAWAPHVILDEQGHPFGLYTHWDFGTINQLTNIDMKSGKTKLIADLAPYVWDGEIVGKYAVIIHYDENGTEIKGNNHISIVNLETKKIRKIENNDIGDVFDIVRYGDEVLITDLNGRIHKLNPTTGDMESRMVDKEGLLHITTVN</sequence>
<dbReference type="AlphaFoldDB" id="A0A1I6NXK6"/>
<dbReference type="RefSeq" id="WP_091832533.1">
    <property type="nucleotide sequence ID" value="NZ_FPAA01000001.1"/>
</dbReference>
<gene>
    <name evidence="1" type="ORF">SAMN05444972_101217</name>
</gene>
<dbReference type="Proteomes" id="UP000198660">
    <property type="component" value="Unassembled WGS sequence"/>
</dbReference>